<protein>
    <submittedName>
        <fullName evidence="10">Carbohydrate ABC transporter permease</fullName>
    </submittedName>
</protein>
<evidence type="ECO:0000256" key="4">
    <source>
        <dbReference type="ARBA" id="ARBA00022692"/>
    </source>
</evidence>
<feature type="transmembrane region" description="Helical" evidence="7">
    <location>
        <begin position="97"/>
        <end position="121"/>
    </location>
</feature>
<proteinExistence type="inferred from homology"/>
<gene>
    <name evidence="10" type="ORF">ACH47X_04535</name>
</gene>
<evidence type="ECO:0000256" key="7">
    <source>
        <dbReference type="RuleBase" id="RU363032"/>
    </source>
</evidence>
<comment type="similarity">
    <text evidence="7">Belongs to the binding-protein-dependent transport system permease family.</text>
</comment>
<evidence type="ECO:0000259" key="9">
    <source>
        <dbReference type="PROSITE" id="PS50928"/>
    </source>
</evidence>
<reference evidence="10 11" key="1">
    <citation type="submission" date="2024-10" db="EMBL/GenBank/DDBJ databases">
        <title>The Natural Products Discovery Center: Release of the First 8490 Sequenced Strains for Exploring Actinobacteria Biosynthetic Diversity.</title>
        <authorList>
            <person name="Kalkreuter E."/>
            <person name="Kautsar S.A."/>
            <person name="Yang D."/>
            <person name="Bader C.D."/>
            <person name="Teijaro C.N."/>
            <person name="Fluegel L."/>
            <person name="Davis C.M."/>
            <person name="Simpson J.R."/>
            <person name="Lauterbach L."/>
            <person name="Steele A.D."/>
            <person name="Gui C."/>
            <person name="Meng S."/>
            <person name="Li G."/>
            <person name="Viehrig K."/>
            <person name="Ye F."/>
            <person name="Su P."/>
            <person name="Kiefer A.F."/>
            <person name="Nichols A."/>
            <person name="Cepeda A.J."/>
            <person name="Yan W."/>
            <person name="Fan B."/>
            <person name="Jiang Y."/>
            <person name="Adhikari A."/>
            <person name="Zheng C.-J."/>
            <person name="Schuster L."/>
            <person name="Cowan T.M."/>
            <person name="Smanski M.J."/>
            <person name="Chevrette M.G."/>
            <person name="De Carvalho L.P.S."/>
            <person name="Shen B."/>
        </authorList>
    </citation>
    <scope>NUCLEOTIDE SEQUENCE [LARGE SCALE GENOMIC DNA]</scope>
    <source>
        <strain evidence="10 11">NPDC019481</strain>
    </source>
</reference>
<evidence type="ECO:0000256" key="2">
    <source>
        <dbReference type="ARBA" id="ARBA00022448"/>
    </source>
</evidence>
<dbReference type="Proteomes" id="UP001611580">
    <property type="component" value="Unassembled WGS sequence"/>
</dbReference>
<dbReference type="RefSeq" id="WP_397401824.1">
    <property type="nucleotide sequence ID" value="NZ_JBIRYI010000002.1"/>
</dbReference>
<feature type="transmembrane region" description="Helical" evidence="7">
    <location>
        <begin position="177"/>
        <end position="201"/>
    </location>
</feature>
<evidence type="ECO:0000313" key="11">
    <source>
        <dbReference type="Proteomes" id="UP001611580"/>
    </source>
</evidence>
<accession>A0ABW7XF76</accession>
<dbReference type="InterPro" id="IPR000515">
    <property type="entry name" value="MetI-like"/>
</dbReference>
<organism evidence="10 11">
    <name type="scientific">Promicromonospora kroppenstedtii</name>
    <dbReference type="NCBI Taxonomy" id="440482"/>
    <lineage>
        <taxon>Bacteria</taxon>
        <taxon>Bacillati</taxon>
        <taxon>Actinomycetota</taxon>
        <taxon>Actinomycetes</taxon>
        <taxon>Micrococcales</taxon>
        <taxon>Promicromonosporaceae</taxon>
        <taxon>Promicromonospora</taxon>
    </lineage>
</organism>
<dbReference type="SUPFAM" id="SSF161098">
    <property type="entry name" value="MetI-like"/>
    <property type="match status" value="1"/>
</dbReference>
<feature type="region of interest" description="Disordered" evidence="8">
    <location>
        <begin position="1"/>
        <end position="29"/>
    </location>
</feature>
<keyword evidence="11" id="KW-1185">Reference proteome</keyword>
<keyword evidence="6 7" id="KW-0472">Membrane</keyword>
<feature type="domain" description="ABC transmembrane type-1" evidence="9">
    <location>
        <begin position="98"/>
        <end position="301"/>
    </location>
</feature>
<name>A0ABW7XF76_9MICO</name>
<feature type="transmembrane region" description="Helical" evidence="7">
    <location>
        <begin position="283"/>
        <end position="306"/>
    </location>
</feature>
<evidence type="ECO:0000256" key="1">
    <source>
        <dbReference type="ARBA" id="ARBA00004651"/>
    </source>
</evidence>
<dbReference type="CDD" id="cd06261">
    <property type="entry name" value="TM_PBP2"/>
    <property type="match status" value="1"/>
</dbReference>
<dbReference type="EMBL" id="JBIRYI010000002">
    <property type="protein sequence ID" value="MFI2486149.1"/>
    <property type="molecule type" value="Genomic_DNA"/>
</dbReference>
<comment type="caution">
    <text evidence="10">The sequence shown here is derived from an EMBL/GenBank/DDBJ whole genome shotgun (WGS) entry which is preliminary data.</text>
</comment>
<evidence type="ECO:0000256" key="8">
    <source>
        <dbReference type="SAM" id="MobiDB-lite"/>
    </source>
</evidence>
<dbReference type="Gene3D" id="1.10.3720.10">
    <property type="entry name" value="MetI-like"/>
    <property type="match status" value="1"/>
</dbReference>
<feature type="transmembrane region" description="Helical" evidence="7">
    <location>
        <begin position="222"/>
        <end position="243"/>
    </location>
</feature>
<sequence length="315" mass="33441">MSAVAAGPVQTGPALATGRAPASDTRPPTARSVVGKVAWTVAVVLISVTTVLPLVWTLSTSLKPEGEILSSYLQVVPDNPTLANYVALFTDGPFGRYLANSAVIALGGVATNLFFGGLAGYALAKLRFRGRGVVFSLFLGSMMVPGIITMVPTFLVLRRFPLVGGNDLFGEGGAGFINSYGAVLIPFAAGPFAVFFMRQFFQALPDELGDAARIDGASEFRIFWNIYLPLARAGLAVLGVLTFQAGWNSFLWPLIALNDPEMLTVQVGLAGYVNEYQTQYGPLLAGTILASLPVLLVFVVAQRYIIENFAHSGTK</sequence>
<dbReference type="PANTHER" id="PTHR43744">
    <property type="entry name" value="ABC TRANSPORTER PERMEASE PROTEIN MG189-RELATED-RELATED"/>
    <property type="match status" value="1"/>
</dbReference>
<comment type="subcellular location">
    <subcellularLocation>
        <location evidence="1 7">Cell membrane</location>
        <topology evidence="1 7">Multi-pass membrane protein</topology>
    </subcellularLocation>
</comment>
<dbReference type="PROSITE" id="PS50928">
    <property type="entry name" value="ABC_TM1"/>
    <property type="match status" value="1"/>
</dbReference>
<keyword evidence="2 7" id="KW-0813">Transport</keyword>
<dbReference type="PANTHER" id="PTHR43744:SF12">
    <property type="entry name" value="ABC TRANSPORTER PERMEASE PROTEIN MG189-RELATED"/>
    <property type="match status" value="1"/>
</dbReference>
<dbReference type="Pfam" id="PF00528">
    <property type="entry name" value="BPD_transp_1"/>
    <property type="match status" value="1"/>
</dbReference>
<evidence type="ECO:0000256" key="5">
    <source>
        <dbReference type="ARBA" id="ARBA00022989"/>
    </source>
</evidence>
<evidence type="ECO:0000313" key="10">
    <source>
        <dbReference type="EMBL" id="MFI2486149.1"/>
    </source>
</evidence>
<feature type="transmembrane region" description="Helical" evidence="7">
    <location>
        <begin position="37"/>
        <end position="56"/>
    </location>
</feature>
<dbReference type="InterPro" id="IPR035906">
    <property type="entry name" value="MetI-like_sf"/>
</dbReference>
<feature type="transmembrane region" description="Helical" evidence="7">
    <location>
        <begin position="133"/>
        <end position="157"/>
    </location>
</feature>
<keyword evidence="4 7" id="KW-0812">Transmembrane</keyword>
<keyword evidence="5 7" id="KW-1133">Transmembrane helix</keyword>
<evidence type="ECO:0000256" key="6">
    <source>
        <dbReference type="ARBA" id="ARBA00023136"/>
    </source>
</evidence>
<evidence type="ECO:0000256" key="3">
    <source>
        <dbReference type="ARBA" id="ARBA00022475"/>
    </source>
</evidence>
<keyword evidence="3" id="KW-1003">Cell membrane</keyword>